<dbReference type="EMBL" id="JBBJCI010000120">
    <property type="protein sequence ID" value="KAK7248131.1"/>
    <property type="molecule type" value="Genomic_DNA"/>
</dbReference>
<dbReference type="PROSITE" id="PS50053">
    <property type="entry name" value="UBIQUITIN_2"/>
    <property type="match status" value="1"/>
</dbReference>
<sequence length="227" mass="25508">MSTTQERVDVMFADGYGAALVARLARATGTKALKAKKVLFAYKQFLVLKAEGDDFDATKLSPPSLVDEMWHLHLLDTRRYQPQCLRAFGRVMHHDPDGGVDAAARAARIGSTHVALTNRFGTTFDKRIWRWTVPLATTKTPARDPPATTKSRLKIGVKSLDGKKKFFMIKNTTPLYKVFDSYSQFGFANDLSKYIFRGRRLRGEETPEEIGMEDGDDLHVVHALRGC</sequence>
<protein>
    <submittedName>
        <fullName evidence="2">Small ubiquitin-related modifier protein</fullName>
    </submittedName>
</protein>
<evidence type="ECO:0000259" key="1">
    <source>
        <dbReference type="PROSITE" id="PS50053"/>
    </source>
</evidence>
<accession>A0ABR1G4K9</accession>
<dbReference type="Gene3D" id="3.10.20.90">
    <property type="entry name" value="Phosphatidylinositol 3-kinase Catalytic Subunit, Chain A, domain 1"/>
    <property type="match status" value="1"/>
</dbReference>
<dbReference type="InterPro" id="IPR000626">
    <property type="entry name" value="Ubiquitin-like_dom"/>
</dbReference>
<dbReference type="Proteomes" id="UP001363151">
    <property type="component" value="Unassembled WGS sequence"/>
</dbReference>
<organism evidence="2 3">
    <name type="scientific">Aureococcus anophagefferens</name>
    <name type="common">Harmful bloom alga</name>
    <dbReference type="NCBI Taxonomy" id="44056"/>
    <lineage>
        <taxon>Eukaryota</taxon>
        <taxon>Sar</taxon>
        <taxon>Stramenopiles</taxon>
        <taxon>Ochrophyta</taxon>
        <taxon>Pelagophyceae</taxon>
        <taxon>Pelagomonadales</taxon>
        <taxon>Pelagomonadaceae</taxon>
        <taxon>Aureococcus</taxon>
    </lineage>
</organism>
<dbReference type="PANTHER" id="PTHR10562">
    <property type="entry name" value="SMALL UBIQUITIN-RELATED MODIFIER"/>
    <property type="match status" value="1"/>
</dbReference>
<comment type="caution">
    <text evidence="2">The sequence shown here is derived from an EMBL/GenBank/DDBJ whole genome shotgun (WGS) entry which is preliminary data.</text>
</comment>
<keyword evidence="3" id="KW-1185">Reference proteome</keyword>
<name>A0ABR1G4K9_AURAN</name>
<reference evidence="2 3" key="1">
    <citation type="submission" date="2024-03" db="EMBL/GenBank/DDBJ databases">
        <title>Aureococcus anophagefferens CCMP1851 and Kratosvirus quantuckense: Draft genome of a second virus-susceptible host strain in the model system.</title>
        <authorList>
            <person name="Chase E."/>
            <person name="Truchon A.R."/>
            <person name="Schepens W."/>
            <person name="Wilhelm S.W."/>
        </authorList>
    </citation>
    <scope>NUCLEOTIDE SEQUENCE [LARGE SCALE GENOMIC DNA]</scope>
    <source>
        <strain evidence="2 3">CCMP1851</strain>
    </source>
</reference>
<gene>
    <name evidence="2" type="ORF">SO694_00080113</name>
</gene>
<evidence type="ECO:0000313" key="3">
    <source>
        <dbReference type="Proteomes" id="UP001363151"/>
    </source>
</evidence>
<dbReference type="InterPro" id="IPR029071">
    <property type="entry name" value="Ubiquitin-like_domsf"/>
</dbReference>
<dbReference type="SUPFAM" id="SSF54236">
    <property type="entry name" value="Ubiquitin-like"/>
    <property type="match status" value="1"/>
</dbReference>
<proteinExistence type="predicted"/>
<evidence type="ECO:0000313" key="2">
    <source>
        <dbReference type="EMBL" id="KAK7248131.1"/>
    </source>
</evidence>
<dbReference type="Pfam" id="PF11976">
    <property type="entry name" value="Rad60-SLD"/>
    <property type="match status" value="1"/>
</dbReference>
<dbReference type="InterPro" id="IPR022617">
    <property type="entry name" value="Rad60/SUMO-like_dom"/>
</dbReference>
<feature type="domain" description="Ubiquitin-like" evidence="1">
    <location>
        <begin position="153"/>
        <end position="227"/>
    </location>
</feature>